<dbReference type="PANTHER" id="PTHR43563:SF1">
    <property type="entry name" value="AMINE OXIDASE [FLAVIN-CONTAINING] B"/>
    <property type="match status" value="1"/>
</dbReference>
<keyword evidence="4 9" id="KW-0560">Oxidoreductase</keyword>
<comment type="catalytic activity">
    <reaction evidence="8">
        <text>N-acetylputrescine + O2 + H2O = 4-acetamidobutanal + H2O2 + NH4(+)</text>
        <dbReference type="Rhea" id="RHEA:70283"/>
        <dbReference type="ChEBI" id="CHEBI:7386"/>
        <dbReference type="ChEBI" id="CHEBI:15377"/>
        <dbReference type="ChEBI" id="CHEBI:15379"/>
        <dbReference type="ChEBI" id="CHEBI:16240"/>
        <dbReference type="ChEBI" id="CHEBI:28938"/>
        <dbReference type="ChEBI" id="CHEBI:58263"/>
    </reaction>
    <physiologicalReaction direction="left-to-right" evidence="8">
        <dbReference type="Rhea" id="RHEA:70284"/>
    </physiologicalReaction>
</comment>
<dbReference type="EMBL" id="CALNXI010000714">
    <property type="protein sequence ID" value="CAH3038959.1"/>
    <property type="molecule type" value="Genomic_DNA"/>
</dbReference>
<evidence type="ECO:0000256" key="6">
    <source>
        <dbReference type="ARBA" id="ARBA00048448"/>
    </source>
</evidence>
<evidence type="ECO:0000256" key="9">
    <source>
        <dbReference type="RuleBase" id="RU362067"/>
    </source>
</evidence>
<accession>A0ABN8N4H5</accession>
<dbReference type="SUPFAM" id="SSF51905">
    <property type="entry name" value="FAD/NAD(P)-binding domain"/>
    <property type="match status" value="1"/>
</dbReference>
<evidence type="ECO:0000256" key="5">
    <source>
        <dbReference type="ARBA" id="ARBA00045409"/>
    </source>
</evidence>
<keyword evidence="9" id="KW-0274">FAD</keyword>
<dbReference type="InterPro" id="IPR001613">
    <property type="entry name" value="Flavin_amine_oxidase"/>
</dbReference>
<feature type="transmembrane region" description="Helical" evidence="9">
    <location>
        <begin position="495"/>
        <end position="513"/>
    </location>
</feature>
<sequence length="518" mass="57099">MAAAESELPVVILGAGISGLFAARVLQKEYGIDVVILEARDRTGGRTLTQTDPSYGYCDLGGAYVCETQTRLLRLAQELGVETFQVYGQGNTVENYLGKRVTKQGALPSMGSLLGALDVNNFWQLLDNMCRKVPLEDPWNAACALEWDAMTVQQLIDEKCWTRYGKAVATAYVQGILTSEPCNISLLFFLWYLHSGGGIKRNIEFKGGGAQEMKFCGGSQTISIKMAQELGDRVKLKSCVVGIKECVDHVKVLCGDGSEYKASFVISTIPPALLGRISFNPPLPALKNQAIQRIPMGSIIKTVTYYKRPFWREKGLAGYFNSDEGPVEEGYDDTKPDGSHPAIMGFILADRARQLTTLTKQERQKLVCEQYATIYDTDEALEPVLYLEKNWMADEFAGGCYVGTFPPGVLSNFGKALRVPFGRVHFAGTITASLWAGYMEGAVESGERAALEVLSRLGIITEDDAKKRLHPEGLESKFMEFSFTEKHLLPSVPSFLYGSCLLGGAAVLTVFWWKYFSE</sequence>
<dbReference type="InterPro" id="IPR036188">
    <property type="entry name" value="FAD/NAD-bd_sf"/>
</dbReference>
<organism evidence="11 12">
    <name type="scientific">Porites evermanni</name>
    <dbReference type="NCBI Taxonomy" id="104178"/>
    <lineage>
        <taxon>Eukaryota</taxon>
        <taxon>Metazoa</taxon>
        <taxon>Cnidaria</taxon>
        <taxon>Anthozoa</taxon>
        <taxon>Hexacorallia</taxon>
        <taxon>Scleractinia</taxon>
        <taxon>Fungiina</taxon>
        <taxon>Poritidae</taxon>
        <taxon>Porites</taxon>
    </lineage>
</organism>
<proteinExistence type="inferred from homology"/>
<comment type="function">
    <text evidence="5">Catalyzes the oxidative deamination of primary and some secondary amines such as neurotransmitters, and exogenous amines including the tertiary amine, neurotoxin 1-methyl-4-phenyl-1,2,3,6-tetrahydropyridine (MPTP), with concomitant reduction of oxygen to hydrogen peroxide and participates in the metabolism of neuroactive and vasoactive amines in the central nervous system and peripheral tissues. Preferentially degrades benzylamine and phenylethylamine.</text>
</comment>
<comment type="subcellular location">
    <subcellularLocation>
        <location evidence="2">Mitochondrion outer membrane</location>
        <topology evidence="2">Single-pass type IV membrane protein</topology>
        <orientation evidence="2">Cytoplasmic side</orientation>
    </subcellularLocation>
</comment>
<dbReference type="PRINTS" id="PR00757">
    <property type="entry name" value="AMINEOXDASEF"/>
</dbReference>
<comment type="catalytic activity">
    <reaction evidence="7">
        <text>benzylamine + O2 + H2O = benzaldehyde + H2O2 + NH4(+)</text>
        <dbReference type="Rhea" id="RHEA:59424"/>
        <dbReference type="ChEBI" id="CHEBI:15377"/>
        <dbReference type="ChEBI" id="CHEBI:15379"/>
        <dbReference type="ChEBI" id="CHEBI:16240"/>
        <dbReference type="ChEBI" id="CHEBI:17169"/>
        <dbReference type="ChEBI" id="CHEBI:28938"/>
        <dbReference type="ChEBI" id="CHEBI:225238"/>
    </reaction>
    <physiologicalReaction direction="left-to-right" evidence="7">
        <dbReference type="Rhea" id="RHEA:59425"/>
    </physiologicalReaction>
</comment>
<evidence type="ECO:0000256" key="1">
    <source>
        <dbReference type="ARBA" id="ARBA00001974"/>
    </source>
</evidence>
<name>A0ABN8N4H5_9CNID</name>
<evidence type="ECO:0000259" key="10">
    <source>
        <dbReference type="Pfam" id="PF01593"/>
    </source>
</evidence>
<dbReference type="Gene3D" id="3.90.660.10">
    <property type="match status" value="1"/>
</dbReference>
<protein>
    <recommendedName>
        <fullName evidence="9">Amine oxidase</fullName>
        <ecNumber evidence="9">1.4.3.-</ecNumber>
    </recommendedName>
</protein>
<evidence type="ECO:0000256" key="2">
    <source>
        <dbReference type="ARBA" id="ARBA00004362"/>
    </source>
</evidence>
<dbReference type="Proteomes" id="UP001159427">
    <property type="component" value="Unassembled WGS sequence"/>
</dbReference>
<evidence type="ECO:0000313" key="12">
    <source>
        <dbReference type="Proteomes" id="UP001159427"/>
    </source>
</evidence>
<keyword evidence="12" id="KW-1185">Reference proteome</keyword>
<evidence type="ECO:0000256" key="3">
    <source>
        <dbReference type="ARBA" id="ARBA00005995"/>
    </source>
</evidence>
<dbReference type="Gene3D" id="3.50.50.60">
    <property type="entry name" value="FAD/NAD(P)-binding domain"/>
    <property type="match status" value="1"/>
</dbReference>
<evidence type="ECO:0000313" key="11">
    <source>
        <dbReference type="EMBL" id="CAH3038959.1"/>
    </source>
</evidence>
<dbReference type="InterPro" id="IPR002937">
    <property type="entry name" value="Amino_oxidase"/>
</dbReference>
<evidence type="ECO:0000256" key="8">
    <source>
        <dbReference type="ARBA" id="ARBA00049430"/>
    </source>
</evidence>
<evidence type="ECO:0000256" key="7">
    <source>
        <dbReference type="ARBA" id="ARBA00049354"/>
    </source>
</evidence>
<comment type="caution">
    <text evidence="11">The sequence shown here is derived from an EMBL/GenBank/DDBJ whole genome shotgun (WGS) entry which is preliminary data.</text>
</comment>
<comment type="catalytic activity">
    <reaction evidence="6">
        <text>a secondary aliphatic amine + O2 + H2O = a primary amine + an aldehyde + H2O2</text>
        <dbReference type="Rhea" id="RHEA:26414"/>
        <dbReference type="ChEBI" id="CHEBI:15377"/>
        <dbReference type="ChEBI" id="CHEBI:15379"/>
        <dbReference type="ChEBI" id="CHEBI:16240"/>
        <dbReference type="ChEBI" id="CHEBI:17478"/>
        <dbReference type="ChEBI" id="CHEBI:58855"/>
        <dbReference type="ChEBI" id="CHEBI:65296"/>
        <dbReference type="EC" id="1.4.3.4"/>
    </reaction>
</comment>
<reference evidence="11 12" key="1">
    <citation type="submission" date="2022-05" db="EMBL/GenBank/DDBJ databases">
        <authorList>
            <consortium name="Genoscope - CEA"/>
            <person name="William W."/>
        </authorList>
    </citation>
    <scope>NUCLEOTIDE SEQUENCE [LARGE SCALE GENOMIC DNA]</scope>
</reference>
<keyword evidence="9" id="KW-0812">Transmembrane</keyword>
<comment type="similarity">
    <text evidence="3 9">Belongs to the flavin monoamine oxidase family.</text>
</comment>
<dbReference type="SUPFAM" id="SSF54373">
    <property type="entry name" value="FAD-linked reductases, C-terminal domain"/>
    <property type="match status" value="1"/>
</dbReference>
<gene>
    <name evidence="11" type="ORF">PEVE_00039910</name>
</gene>
<comment type="cofactor">
    <cofactor evidence="1 9">
        <name>FAD</name>
        <dbReference type="ChEBI" id="CHEBI:57692"/>
    </cofactor>
</comment>
<dbReference type="EC" id="1.4.3.-" evidence="9"/>
<evidence type="ECO:0000256" key="4">
    <source>
        <dbReference type="ARBA" id="ARBA00023002"/>
    </source>
</evidence>
<dbReference type="InterPro" id="IPR050703">
    <property type="entry name" value="Flavin_MAO"/>
</dbReference>
<dbReference type="Pfam" id="PF01593">
    <property type="entry name" value="Amino_oxidase"/>
    <property type="match status" value="1"/>
</dbReference>
<keyword evidence="9" id="KW-1133">Transmembrane helix</keyword>
<dbReference type="Gene3D" id="1.10.405.10">
    <property type="entry name" value="Guanine Nucleotide Dissociation Inhibitor, domain 1"/>
    <property type="match status" value="1"/>
</dbReference>
<dbReference type="PANTHER" id="PTHR43563">
    <property type="entry name" value="AMINE OXIDASE"/>
    <property type="match status" value="1"/>
</dbReference>
<keyword evidence="9" id="KW-0285">Flavoprotein</keyword>
<feature type="domain" description="Amine oxidase" evidence="10">
    <location>
        <begin position="17"/>
        <end position="454"/>
    </location>
</feature>
<keyword evidence="9" id="KW-0472">Membrane</keyword>